<evidence type="ECO:0000313" key="3">
    <source>
        <dbReference type="Proteomes" id="UP000018159"/>
    </source>
</evidence>
<name>V6ATA8_9ARCH</name>
<dbReference type="EMBL" id="CBTY010000008">
    <property type="protein sequence ID" value="CDI05658.1"/>
    <property type="molecule type" value="Genomic_DNA"/>
</dbReference>
<keyword evidence="1" id="KW-0472">Membrane</keyword>
<reference evidence="2 3" key="1">
    <citation type="journal article" date="2013" name="PLoS ONE">
        <title>Enrichment and Genome Sequence of the Group I.1a Ammonia-Oxidizing Archaeon ?Ca. Nitrosotenuis uzonensis? Representing a Clade Globally.</title>
        <authorList>
            <person name="Lebedeva E.V."/>
            <person name="Hatzenpichler R."/>
            <person name="Pelletier E."/>
            <person name="Schuster N."/>
            <person name="Hauzmayer S."/>
            <person name="Bulaev A."/>
            <person name="Grigor'eva N.V."/>
            <person name="Galushko A."/>
            <person name="Schmid M."/>
            <person name="Palatinszky M."/>
            <person name="Le Paslier D."/>
            <person name="Daims H."/>
            <person name="Wagner M."/>
        </authorList>
    </citation>
    <scope>NUCLEOTIDE SEQUENCE [LARGE SCALE GENOMIC DNA]</scope>
    <source>
        <strain evidence="2 3">N4</strain>
    </source>
</reference>
<organism evidence="2 3">
    <name type="scientific">Candidatus Nitrosotenuis uzonensis</name>
    <dbReference type="NCBI Taxonomy" id="1407055"/>
    <lineage>
        <taxon>Archaea</taxon>
        <taxon>Nitrososphaerota</taxon>
        <taxon>Candidatus Nitrosotenuis</taxon>
    </lineage>
</organism>
<dbReference type="Proteomes" id="UP000018159">
    <property type="component" value="Unassembled WGS sequence"/>
</dbReference>
<feature type="transmembrane region" description="Helical" evidence="1">
    <location>
        <begin position="9"/>
        <end position="29"/>
    </location>
</feature>
<keyword evidence="1" id="KW-1133">Transmembrane helix</keyword>
<gene>
    <name evidence="2" type="ORF">NITUZ_30350</name>
</gene>
<accession>V6ATA8</accession>
<protein>
    <submittedName>
        <fullName evidence="2">Uncharacterized protein</fullName>
    </submittedName>
</protein>
<evidence type="ECO:0000256" key="1">
    <source>
        <dbReference type="SAM" id="Phobius"/>
    </source>
</evidence>
<keyword evidence="3" id="KW-1185">Reference proteome</keyword>
<proteinExistence type="predicted"/>
<evidence type="ECO:0000313" key="2">
    <source>
        <dbReference type="EMBL" id="CDI05658.1"/>
    </source>
</evidence>
<dbReference type="AlphaFoldDB" id="V6ATA8"/>
<sequence length="159" mass="18039">MMRRGISELISVVLVIVIVISGMGFYVIVSQQRILGDALSVKEAIVLSEHRISELIEQVNMHRVRNTVDYSVTHLFNYGTKDIMISTIFVNGTEKLAPPARWYVRDLTGTINYSSTIPQNMLVELVINFTESTNSPEQITNIIIHTESKKFIEILNKTK</sequence>
<comment type="caution">
    <text evidence="2">The sequence shown here is derived from an EMBL/GenBank/DDBJ whole genome shotgun (WGS) entry which is preliminary data.</text>
</comment>
<keyword evidence="1" id="KW-0812">Transmembrane</keyword>
<dbReference type="OrthoDB" id="12150at2157"/>
<dbReference type="STRING" id="1407055.NITUZ_30350"/>
<dbReference type="RefSeq" id="WP_048195636.1">
    <property type="nucleotide sequence ID" value="NZ_CBTY010000008.1"/>
</dbReference>